<feature type="region of interest" description="Disordered" evidence="1">
    <location>
        <begin position="234"/>
        <end position="277"/>
    </location>
</feature>
<gene>
    <name evidence="2" type="ORF">E1B28_000680</name>
</gene>
<dbReference type="KEGG" id="more:E1B28_000680"/>
<evidence type="ECO:0000313" key="3">
    <source>
        <dbReference type="Proteomes" id="UP001049176"/>
    </source>
</evidence>
<protein>
    <submittedName>
        <fullName evidence="2">Uncharacterized protein</fullName>
    </submittedName>
</protein>
<reference evidence="2" key="1">
    <citation type="journal article" date="2021" name="Genome Biol. Evol.">
        <title>The assembled and annotated genome of the fairy-ring fungus Marasmius oreades.</title>
        <authorList>
            <person name="Hiltunen M."/>
            <person name="Ament-Velasquez S.L."/>
            <person name="Johannesson H."/>
        </authorList>
    </citation>
    <scope>NUCLEOTIDE SEQUENCE</scope>
    <source>
        <strain evidence="2">03SP1</strain>
    </source>
</reference>
<dbReference type="GeneID" id="66069756"/>
<dbReference type="Proteomes" id="UP001049176">
    <property type="component" value="Chromosome 1"/>
</dbReference>
<feature type="region of interest" description="Disordered" evidence="1">
    <location>
        <begin position="648"/>
        <end position="710"/>
    </location>
</feature>
<feature type="compositionally biased region" description="Basic and acidic residues" evidence="1">
    <location>
        <begin position="14"/>
        <end position="23"/>
    </location>
</feature>
<dbReference type="EMBL" id="CM032181">
    <property type="protein sequence ID" value="KAG7098772.1"/>
    <property type="molecule type" value="Genomic_DNA"/>
</dbReference>
<keyword evidence="3" id="KW-1185">Reference proteome</keyword>
<proteinExistence type="predicted"/>
<organism evidence="2 3">
    <name type="scientific">Marasmius oreades</name>
    <name type="common">fairy-ring Marasmius</name>
    <dbReference type="NCBI Taxonomy" id="181124"/>
    <lineage>
        <taxon>Eukaryota</taxon>
        <taxon>Fungi</taxon>
        <taxon>Dikarya</taxon>
        <taxon>Basidiomycota</taxon>
        <taxon>Agaricomycotina</taxon>
        <taxon>Agaricomycetes</taxon>
        <taxon>Agaricomycetidae</taxon>
        <taxon>Agaricales</taxon>
        <taxon>Marasmiineae</taxon>
        <taxon>Marasmiaceae</taxon>
        <taxon>Marasmius</taxon>
    </lineage>
</organism>
<evidence type="ECO:0000313" key="2">
    <source>
        <dbReference type="EMBL" id="KAG7098772.1"/>
    </source>
</evidence>
<dbReference type="AlphaFoldDB" id="A0A9P8AEL3"/>
<sequence>MTKEYIDRAVQTEPPRHLSRSDNPRSLNIQPSGDAYNRPSHPKKPLQLGQISKPSEATLPTRRVVSLPESSPPHRFKPTNERYRIASMSEAHSTKTIKICTSADSSLSSECLESSVSLDSSQLSSDLYSNRPQRSSSLANVAFSHTPSPPSSPESSIMIIGNNVQVSNHFLSSRARIDNDDEQGWTTWTDSPPRPIPALHGPLSLPYARCPSGAEGILVEGEDLSHMIWGLRQDEINPSGPREPQETKAVTRVSPDAPVTRQATQPHPYLTTPSSLASSSPAFKLWGNDAYRPSPPLLTPRDTDSWWYECDDSDDSPIIIPPTPQQLKNFLELQCIFELTHPEIATGDAGLGLFWPKPGQIAIDTTLPRQLQASAPVFIPNPKINRQVPEIIPISNIGATGRGRSISAINIATEYALQQANPLITTPNTASTQWTSRFPDVSPVLSDDRLHTTSCDGFEEEQRVLNLDQLNAGGKLLVQDQATERDAASKDPSSNVRLIPTDDLPLRTLCPSVASHSKTSAGTGNAPSSNLIVPKSQSPELIRSSAPQPRSVPFARLMQRRLSAVREEELGIRIQVSSNAPIPRPLRNRYPGFHNGAQAPNKPYFAQASQNHLDIPNKAYASPSSPVPEDAGRILCSRVLTNSAVASSLDVGSKQPVESGSCTPSPVPDPVSKENLATKSGDCASKGPIKKRGRNRAKKQESSVFKNPKD</sequence>
<evidence type="ECO:0000256" key="1">
    <source>
        <dbReference type="SAM" id="MobiDB-lite"/>
    </source>
</evidence>
<feature type="compositionally biased region" description="Basic residues" evidence="1">
    <location>
        <begin position="688"/>
        <end position="697"/>
    </location>
</feature>
<feature type="region of interest" description="Disordered" evidence="1">
    <location>
        <begin position="1"/>
        <end position="54"/>
    </location>
</feature>
<comment type="caution">
    <text evidence="2">The sequence shown here is derived from an EMBL/GenBank/DDBJ whole genome shotgun (WGS) entry which is preliminary data.</text>
</comment>
<dbReference type="OrthoDB" id="2573559at2759"/>
<dbReference type="RefSeq" id="XP_043015242.1">
    <property type="nucleotide sequence ID" value="XM_043146539.1"/>
</dbReference>
<accession>A0A9P8AEL3</accession>
<name>A0A9P8AEL3_9AGAR</name>